<dbReference type="PANTHER" id="PTHR14428">
    <property type="entry name" value="NUCLEOLAR COMPLEX PROTEIN 3"/>
    <property type="match status" value="1"/>
</dbReference>
<sequence>AQKKRSKKGQHKASYAKLANKRLNRLVKQGKLKPKKSSERKKLLDAIKKRDTDGTPKEPEDIPLEEADYEYFATPGRNLGFLTQGSKLGDKPKRKRKHNDFHVEEDYEQLPRKRLGEEKQFRVLLPIKSKEKGIITQVEEVQSEENKEDEKEDQPLESTSSDSSKGANKKSLPLLSTAEILLHRRIRLSEQKEKMALLASDVIEQPQEAVSKIEGKVLTRHKKGATNGILIPPQAKGVLRELAVRCLCELLITHPHFNYRTNIITVVIPFITHRSNKLSDLVCGYVKRLFREDKSGEVTLEVVRLIGRIIKSKHFEVKPKVLQLFLSLKIKEVNKGDKEVENKAARREKLKKMSKRERKRYKQMKELERELGDASAEEKRKHKLKLNTEIVSLIFLTYFRILKTARQSILLSSVLEGLAKFAHLINLDFFDDLFAVLNDLVNSGDLTYRESLHCVQTAFTILSGQGAALNIDPMNFYRHLYCTLFQLHAGVSSEDMLIALKCMDVMINKRRKQLESHGIIGALAMVRGFMQFYPKTDLLLDTDYQGSGTFLPNLEEPEHCNAHNTALYELHFLQRHYHPMVRRYSTHILAGAPSQGSNSLPVDIAHNLMTFNPPISKPVKGRRKMAKTNKQSDFCQSEIKTMITKAEAVINDIDLTSVISQMYTNKSLC</sequence>
<feature type="compositionally biased region" description="Basic and acidic residues" evidence="3">
    <location>
        <begin position="36"/>
        <end position="60"/>
    </location>
</feature>
<dbReference type="EMBL" id="JAODUP010000516">
    <property type="protein sequence ID" value="KAK2148093.1"/>
    <property type="molecule type" value="Genomic_DNA"/>
</dbReference>
<evidence type="ECO:0000256" key="2">
    <source>
        <dbReference type="SAM" id="Coils"/>
    </source>
</evidence>
<dbReference type="InterPro" id="IPR016903">
    <property type="entry name" value="Nucleolar_cplx-assoc_3"/>
</dbReference>
<evidence type="ECO:0000256" key="3">
    <source>
        <dbReference type="SAM" id="MobiDB-lite"/>
    </source>
</evidence>
<organism evidence="5 6">
    <name type="scientific">Paralvinella palmiformis</name>
    <dbReference type="NCBI Taxonomy" id="53620"/>
    <lineage>
        <taxon>Eukaryota</taxon>
        <taxon>Metazoa</taxon>
        <taxon>Spiralia</taxon>
        <taxon>Lophotrochozoa</taxon>
        <taxon>Annelida</taxon>
        <taxon>Polychaeta</taxon>
        <taxon>Sedentaria</taxon>
        <taxon>Canalipalpata</taxon>
        <taxon>Terebellida</taxon>
        <taxon>Terebelliformia</taxon>
        <taxon>Alvinellidae</taxon>
        <taxon>Paralvinella</taxon>
    </lineage>
</organism>
<keyword evidence="2" id="KW-0175">Coiled coil</keyword>
<name>A0AAD9J8I1_9ANNE</name>
<dbReference type="SUPFAM" id="SSF48371">
    <property type="entry name" value="ARM repeat"/>
    <property type="match status" value="1"/>
</dbReference>
<evidence type="ECO:0000256" key="1">
    <source>
        <dbReference type="ARBA" id="ARBA00007797"/>
    </source>
</evidence>
<evidence type="ECO:0000259" key="4">
    <source>
        <dbReference type="Pfam" id="PF03914"/>
    </source>
</evidence>
<feature type="region of interest" description="Disordered" evidence="3">
    <location>
        <begin position="1"/>
        <end position="64"/>
    </location>
</feature>
<feature type="domain" description="CCAAT-binding factor" evidence="4">
    <location>
        <begin position="451"/>
        <end position="584"/>
    </location>
</feature>
<feature type="non-terminal residue" evidence="5">
    <location>
        <position position="1"/>
    </location>
</feature>
<feature type="coiled-coil region" evidence="2">
    <location>
        <begin position="347"/>
        <end position="384"/>
    </location>
</feature>
<feature type="compositionally biased region" description="Basic residues" evidence="3">
    <location>
        <begin position="1"/>
        <end position="11"/>
    </location>
</feature>
<keyword evidence="6" id="KW-1185">Reference proteome</keyword>
<dbReference type="AlphaFoldDB" id="A0AAD9J8I1"/>
<feature type="compositionally biased region" description="Polar residues" evidence="3">
    <location>
        <begin position="156"/>
        <end position="166"/>
    </location>
</feature>
<dbReference type="GO" id="GO:0006270">
    <property type="term" value="P:DNA replication initiation"/>
    <property type="evidence" value="ECO:0007669"/>
    <property type="project" value="TreeGrafter"/>
</dbReference>
<dbReference type="Proteomes" id="UP001208570">
    <property type="component" value="Unassembled WGS sequence"/>
</dbReference>
<gene>
    <name evidence="5" type="ORF">LSH36_516g00022</name>
</gene>
<dbReference type="Pfam" id="PF03914">
    <property type="entry name" value="CBF"/>
    <property type="match status" value="1"/>
</dbReference>
<dbReference type="InterPro" id="IPR016024">
    <property type="entry name" value="ARM-type_fold"/>
</dbReference>
<accession>A0AAD9J8I1</accession>
<reference evidence="5" key="1">
    <citation type="journal article" date="2023" name="Mol. Biol. Evol.">
        <title>Third-Generation Sequencing Reveals the Adaptive Role of the Epigenome in Three Deep-Sea Polychaetes.</title>
        <authorList>
            <person name="Perez M."/>
            <person name="Aroh O."/>
            <person name="Sun Y."/>
            <person name="Lan Y."/>
            <person name="Juniper S.K."/>
            <person name="Young C.R."/>
            <person name="Angers B."/>
            <person name="Qian P.Y."/>
        </authorList>
    </citation>
    <scope>NUCLEOTIDE SEQUENCE</scope>
    <source>
        <strain evidence="5">P08H-3</strain>
    </source>
</reference>
<comment type="similarity">
    <text evidence="1">Belongs to the CBF/MAK21 family.</text>
</comment>
<dbReference type="GO" id="GO:0005730">
    <property type="term" value="C:nucleolus"/>
    <property type="evidence" value="ECO:0007669"/>
    <property type="project" value="TreeGrafter"/>
</dbReference>
<dbReference type="PANTHER" id="PTHR14428:SF5">
    <property type="entry name" value="NUCLEOLAR COMPLEX PROTEIN 3 HOMOLOG"/>
    <property type="match status" value="1"/>
</dbReference>
<dbReference type="GO" id="GO:0003682">
    <property type="term" value="F:chromatin binding"/>
    <property type="evidence" value="ECO:0007669"/>
    <property type="project" value="TreeGrafter"/>
</dbReference>
<comment type="caution">
    <text evidence="5">The sequence shown here is derived from an EMBL/GenBank/DDBJ whole genome shotgun (WGS) entry which is preliminary data.</text>
</comment>
<feature type="region of interest" description="Disordered" evidence="3">
    <location>
        <begin position="82"/>
        <end position="108"/>
    </location>
</feature>
<evidence type="ECO:0000313" key="5">
    <source>
        <dbReference type="EMBL" id="KAK2148093.1"/>
    </source>
</evidence>
<evidence type="ECO:0000313" key="6">
    <source>
        <dbReference type="Proteomes" id="UP001208570"/>
    </source>
</evidence>
<dbReference type="InterPro" id="IPR005612">
    <property type="entry name" value="CCAAT-binding_factor"/>
</dbReference>
<proteinExistence type="inferred from homology"/>
<feature type="region of interest" description="Disordered" evidence="3">
    <location>
        <begin position="139"/>
        <end position="170"/>
    </location>
</feature>
<feature type="compositionally biased region" description="Basic residues" evidence="3">
    <location>
        <begin position="19"/>
        <end position="35"/>
    </location>
</feature>
<protein>
    <recommendedName>
        <fullName evidence="4">CCAAT-binding factor domain-containing protein</fullName>
    </recommendedName>
</protein>